<keyword evidence="6" id="KW-1185">Reference proteome</keyword>
<accession>A0A1C0YZF5</accession>
<dbReference type="AlphaFoldDB" id="A0A1C0YZF5"/>
<keyword evidence="1 2" id="KW-0807">Transducer</keyword>
<dbReference type="Pfam" id="PF00015">
    <property type="entry name" value="MCPsignal"/>
    <property type="match status" value="1"/>
</dbReference>
<feature type="transmembrane region" description="Helical" evidence="3">
    <location>
        <begin position="12"/>
        <end position="34"/>
    </location>
</feature>
<organism evidence="5 6">
    <name type="scientific">Caryophanon latum</name>
    <dbReference type="NCBI Taxonomy" id="33977"/>
    <lineage>
        <taxon>Bacteria</taxon>
        <taxon>Bacillati</taxon>
        <taxon>Bacillota</taxon>
        <taxon>Bacilli</taxon>
        <taxon>Bacillales</taxon>
        <taxon>Caryophanaceae</taxon>
        <taxon>Caryophanon</taxon>
    </lineage>
</organism>
<dbReference type="RefSeq" id="WP_066462352.1">
    <property type="nucleotide sequence ID" value="NZ_MATO01000015.1"/>
</dbReference>
<dbReference type="PANTHER" id="PTHR32089">
    <property type="entry name" value="METHYL-ACCEPTING CHEMOTAXIS PROTEIN MCPB"/>
    <property type="match status" value="1"/>
</dbReference>
<dbReference type="Proteomes" id="UP000093482">
    <property type="component" value="Unassembled WGS sequence"/>
</dbReference>
<keyword evidence="3" id="KW-0812">Transmembrane</keyword>
<gene>
    <name evidence="5" type="ORF">A6K76_06450</name>
</gene>
<name>A0A1C0YZF5_9BACL</name>
<dbReference type="OrthoDB" id="369835at2"/>
<keyword evidence="3" id="KW-1133">Transmembrane helix</keyword>
<dbReference type="Gene3D" id="1.10.287.950">
    <property type="entry name" value="Methyl-accepting chemotaxis protein"/>
    <property type="match status" value="1"/>
</dbReference>
<feature type="domain" description="Methyl-accepting transducer" evidence="4">
    <location>
        <begin position="298"/>
        <end position="534"/>
    </location>
</feature>
<evidence type="ECO:0000313" key="5">
    <source>
        <dbReference type="EMBL" id="OCS92519.1"/>
    </source>
</evidence>
<dbReference type="InterPro" id="IPR004089">
    <property type="entry name" value="MCPsignal_dom"/>
</dbReference>
<dbReference type="SMART" id="SM00283">
    <property type="entry name" value="MA"/>
    <property type="match status" value="1"/>
</dbReference>
<dbReference type="PROSITE" id="PS50111">
    <property type="entry name" value="CHEMOTAXIS_TRANSDUC_2"/>
    <property type="match status" value="1"/>
</dbReference>
<evidence type="ECO:0000256" key="3">
    <source>
        <dbReference type="SAM" id="Phobius"/>
    </source>
</evidence>
<evidence type="ECO:0000256" key="1">
    <source>
        <dbReference type="ARBA" id="ARBA00023224"/>
    </source>
</evidence>
<proteinExistence type="predicted"/>
<evidence type="ECO:0000256" key="2">
    <source>
        <dbReference type="PROSITE-ProRule" id="PRU00284"/>
    </source>
</evidence>
<feature type="transmembrane region" description="Helical" evidence="3">
    <location>
        <begin position="196"/>
        <end position="221"/>
    </location>
</feature>
<sequence length="584" mass="64370">MSFKNNPLLTRIAVGFVAIVTVLVVVIGATLIWATNSIVQYSYMEKATLTAQELVQNIDVSAYEQLAKNPEENALYYELQEQLTLMLEHNPITYIYVAGPPKEGEEHATTLVDAGDLNSGDTYAIGEPIDGVYYDKIVSEFEKAGSFSEYDYMEEFGDLISSYVPLENKNGEVFALLGVDDSLVSMSSIQKRALEALMPVVLTIIVVLSAVIMACLGLYLYNLLSPISSMREATFSLQKGDLRTAENTIASVNLSKNTSITLFGRTYHLAITALKGMIQRLYRVGGDVTNATDAMNDVANTIETSTAQLGDSMTMINNQVQHQHKLSANMLQSMDTMSQQITTITTEVQKAVTHLHETAQLIERSTHHTASVSTNVQHMSATVEATAHDVETLGERYRDIEAIVDVIQGVADQTNLLALNASIEAARAGEHGKGFTVVAEEVKKLAQQTKHSTDDIRQHIDRFKEMTETVLTNMQSTTTQVTKGAEEVQSISEELSHILVETDHVMQNVQSVVQTTETIQQTAKDVSRSITESTAAGEVVVTSLQDVHNTSLLQQQTVEKLHETCEQLTETVKLFEETLQQYKV</sequence>
<evidence type="ECO:0000259" key="4">
    <source>
        <dbReference type="PROSITE" id="PS50111"/>
    </source>
</evidence>
<keyword evidence="3" id="KW-0472">Membrane</keyword>
<reference evidence="5 6" key="1">
    <citation type="submission" date="2016-07" db="EMBL/GenBank/DDBJ databases">
        <title>Caryophanon latum genome sequencing.</title>
        <authorList>
            <person name="Verma A."/>
            <person name="Pal Y."/>
            <person name="Krishnamurthi S."/>
        </authorList>
    </citation>
    <scope>NUCLEOTIDE SEQUENCE [LARGE SCALE GENOMIC DNA]</scope>
    <source>
        <strain evidence="5 6">DSM 14151</strain>
    </source>
</reference>
<protein>
    <recommendedName>
        <fullName evidence="4">Methyl-accepting transducer domain-containing protein</fullName>
    </recommendedName>
</protein>
<dbReference type="SUPFAM" id="SSF58104">
    <property type="entry name" value="Methyl-accepting chemotaxis protein (MCP) signaling domain"/>
    <property type="match status" value="1"/>
</dbReference>
<dbReference type="EMBL" id="MATO01000015">
    <property type="protein sequence ID" value="OCS92519.1"/>
    <property type="molecule type" value="Genomic_DNA"/>
</dbReference>
<dbReference type="GO" id="GO:0016020">
    <property type="term" value="C:membrane"/>
    <property type="evidence" value="ECO:0007669"/>
    <property type="project" value="InterPro"/>
</dbReference>
<dbReference type="PANTHER" id="PTHR32089:SF112">
    <property type="entry name" value="LYSOZYME-LIKE PROTEIN-RELATED"/>
    <property type="match status" value="1"/>
</dbReference>
<evidence type="ECO:0000313" key="6">
    <source>
        <dbReference type="Proteomes" id="UP000093482"/>
    </source>
</evidence>
<dbReference type="GO" id="GO:0007165">
    <property type="term" value="P:signal transduction"/>
    <property type="evidence" value="ECO:0007669"/>
    <property type="project" value="UniProtKB-KW"/>
</dbReference>
<comment type="caution">
    <text evidence="5">The sequence shown here is derived from an EMBL/GenBank/DDBJ whole genome shotgun (WGS) entry which is preliminary data.</text>
</comment>